<dbReference type="AlphaFoldDB" id="A0A8S1KQ94"/>
<name>A0A8S1KQ94_PARPR</name>
<evidence type="ECO:0000313" key="2">
    <source>
        <dbReference type="Proteomes" id="UP000688137"/>
    </source>
</evidence>
<dbReference type="Proteomes" id="UP000688137">
    <property type="component" value="Unassembled WGS sequence"/>
</dbReference>
<reference evidence="1" key="1">
    <citation type="submission" date="2021-01" db="EMBL/GenBank/DDBJ databases">
        <authorList>
            <consortium name="Genoscope - CEA"/>
            <person name="William W."/>
        </authorList>
    </citation>
    <scope>NUCLEOTIDE SEQUENCE</scope>
</reference>
<organism evidence="1 2">
    <name type="scientific">Paramecium primaurelia</name>
    <dbReference type="NCBI Taxonomy" id="5886"/>
    <lineage>
        <taxon>Eukaryota</taxon>
        <taxon>Sar</taxon>
        <taxon>Alveolata</taxon>
        <taxon>Ciliophora</taxon>
        <taxon>Intramacronucleata</taxon>
        <taxon>Oligohymenophorea</taxon>
        <taxon>Peniculida</taxon>
        <taxon>Parameciidae</taxon>
        <taxon>Paramecium</taxon>
    </lineage>
</organism>
<gene>
    <name evidence="1" type="ORF">PPRIM_AZ9-3.1.T0240383</name>
</gene>
<evidence type="ECO:0000313" key="1">
    <source>
        <dbReference type="EMBL" id="CAD8056581.1"/>
    </source>
</evidence>
<comment type="caution">
    <text evidence="1">The sequence shown here is derived from an EMBL/GenBank/DDBJ whole genome shotgun (WGS) entry which is preliminary data.</text>
</comment>
<keyword evidence="2" id="KW-1185">Reference proteome</keyword>
<accession>A0A8S1KQ94</accession>
<proteinExistence type="predicted"/>
<dbReference type="EMBL" id="CAJJDM010000022">
    <property type="protein sequence ID" value="CAD8056581.1"/>
    <property type="molecule type" value="Genomic_DNA"/>
</dbReference>
<protein>
    <submittedName>
        <fullName evidence="1">Uncharacterized protein</fullName>
    </submittedName>
</protein>
<sequence>MFYDIKIFKLGLQEQVIESWDEAIIKMRKYKNFMLKKLKLQMIKIDIKRLFKIEILQSILNILEKQSNIREALKISRINGTIRKIYQKQI</sequence>